<dbReference type="UniPathway" id="UPA00286"/>
<organism evidence="8 9">
    <name type="scientific">Azorhizobium caulinodans (strain ATCC 43989 / DSM 5975 / JCM 20966 / LMG 6465 / NBRC 14845 / NCIMB 13405 / ORS 571)</name>
    <dbReference type="NCBI Taxonomy" id="438753"/>
    <lineage>
        <taxon>Bacteria</taxon>
        <taxon>Pseudomonadati</taxon>
        <taxon>Pseudomonadota</taxon>
        <taxon>Alphaproteobacteria</taxon>
        <taxon>Hyphomicrobiales</taxon>
        <taxon>Xanthobacteraceae</taxon>
        <taxon>Azorhizobium</taxon>
    </lineage>
</organism>
<reference evidence="9" key="2">
    <citation type="submission" date="2007-04" db="EMBL/GenBank/DDBJ databases">
        <title>Complete genome sequence of the nitrogen-fixing bacterium Azorhizobium caulinodans ORS571.</title>
        <authorList>
            <person name="Lee K.B."/>
            <person name="Backer P.D."/>
            <person name="Aono T."/>
            <person name="Liu C.T."/>
            <person name="Suzuki S."/>
            <person name="Suzuki T."/>
            <person name="Kaneko T."/>
            <person name="Yamada M."/>
            <person name="Tabata S."/>
            <person name="Kupfer D.M."/>
            <person name="Najar F.Z."/>
            <person name="Wiley G.B."/>
            <person name="Roe B."/>
            <person name="Binnewies T."/>
            <person name="Ussery D."/>
            <person name="Vereecke D."/>
            <person name="Gevers D."/>
            <person name="Holsters M."/>
            <person name="Oyaizu H."/>
        </authorList>
    </citation>
    <scope>NUCLEOTIDE SEQUENCE [LARGE SCALE GENOMIC DNA]</scope>
    <source>
        <strain evidence="9">ATCC 43989 / DSM 5975 / JCM 20966 / LMG 6465 / NBRC 14845 / NCIMB 13405 / ORS 571</strain>
    </source>
</reference>
<evidence type="ECO:0000259" key="7">
    <source>
        <dbReference type="Pfam" id="PF16822"/>
    </source>
</evidence>
<dbReference type="eggNOG" id="ENOG5032DDH">
    <property type="taxonomic scope" value="Bacteria"/>
</dbReference>
<evidence type="ECO:0000256" key="4">
    <source>
        <dbReference type="ARBA" id="ARBA00022729"/>
    </source>
</evidence>
<dbReference type="EMBL" id="AP009384">
    <property type="protein sequence ID" value="BAF89218.1"/>
    <property type="molecule type" value="Genomic_DNA"/>
</dbReference>
<keyword evidence="6" id="KW-0016">Alginate biosynthesis</keyword>
<keyword evidence="9" id="KW-1185">Reference proteome</keyword>
<dbReference type="RefSeq" id="WP_012171744.1">
    <property type="nucleotide sequence ID" value="NC_009937.1"/>
</dbReference>
<proteinExistence type="predicted"/>
<dbReference type="Proteomes" id="UP000000270">
    <property type="component" value="Chromosome"/>
</dbReference>
<sequence>MRDHRIVAAFLFLACCVGGLVSVAAHLSGPAGRAVLDRFSWQGILTGSFAAAFDRDVAAGAPESAALNGFVDGATYALLKDAGAQVRAGCPGWLFLAEETLEVKGGASHLEARARMAGMIAADLARRGITLVVLPVPDKVAMTPETSCALAVSSQARDRLAAWHAHAAKLKLNEIDVTADWPAPGFLRTDTHWDVSGAAFAAARVAAVVRRLDGEGKTQVTLTEGPDHLRPGDLMRLANLTRTASWFGPAPDTVRDISADIARSGGLLDDAPAPDTVLAGSSYSLNSGFLESLQHALQREVVQRSEAGGGFSGALLALLDKGPEALKPVKLVIWEWPARSLTLPLTAAERRYMEIHAHD</sequence>
<evidence type="ECO:0000256" key="1">
    <source>
        <dbReference type="ARBA" id="ARBA00004418"/>
    </source>
</evidence>
<dbReference type="STRING" id="438753.AZC_3220"/>
<name>A8ICK2_AZOC5</name>
<keyword evidence="4" id="KW-0732">Signal</keyword>
<reference evidence="8 9" key="5">
    <citation type="journal article" date="2010" name="Appl. Environ. Microbiol.">
        <title>phrR-like gene praR of Azorhizobium caulinodans ORS571 is essential for symbiosis with Sesbania rostrata and is involved in expression of reb genes.</title>
        <authorList>
            <person name="Akiba N."/>
            <person name="Aono T."/>
            <person name="Toyazaki H."/>
            <person name="Sato S."/>
            <person name="Oyaizu H."/>
        </authorList>
    </citation>
    <scope>NUCLEOTIDE SEQUENCE [LARGE SCALE GENOMIC DNA]</scope>
    <source>
        <strain evidence="9">ATCC 43989 / DSM 5975 / JCM 20966 / LMG 6465 / NBRC 14845 / NCIMB 13405 / ORS 571</strain>
    </source>
</reference>
<evidence type="ECO:0000313" key="8">
    <source>
        <dbReference type="EMBL" id="BAF89218.1"/>
    </source>
</evidence>
<dbReference type="GO" id="GO:0016740">
    <property type="term" value="F:transferase activity"/>
    <property type="evidence" value="ECO:0007669"/>
    <property type="project" value="UniProtKB-KW"/>
</dbReference>
<reference evidence="8 9" key="6">
    <citation type="journal article" date="2011" name="Appl. Environ. Microbiol.">
        <title>Involvement of the azorhizobial chromosome partition gene (parA) in the onset of bacteroid differentiation during Sesbania rostrata stem nodule development.</title>
        <authorList>
            <person name="Liu CT."/>
            <person name="Lee KB."/>
            <person name="Wang YS."/>
            <person name="Peng MH."/>
            <person name="Lee KT."/>
            <person name="Suzuki S."/>
            <person name="Suzuki T."/>
            <person name="Oyaizu H."/>
        </authorList>
    </citation>
    <scope>NUCLEOTIDE SEQUENCE [LARGE SCALE GENOMIC DNA]</scope>
    <source>
        <strain evidence="9">ATCC 43989 / DSM 5975 / JCM 20966 / LMG 6465 / NBRC 14845 / NCIMB 13405 / ORS 571</strain>
    </source>
</reference>
<reference evidence="8 9" key="1">
    <citation type="journal article" date="2007" name="Appl. Environ. Microbiol.">
        <title>Rhizobial factors required for stem nodule maturation and maintenance in Sesbania rostrata-Azorhizobium caulinodans ORS571 symbiosis.</title>
        <authorList>
            <person name="Suzuki S."/>
            <person name="Aono T."/>
            <person name="Lee KB."/>
            <person name="Suzuki T."/>
            <person name="Liu CT."/>
            <person name="Miwa H."/>
            <person name="Wakao S."/>
            <person name="Iki T."/>
            <person name="Oyaizu H."/>
        </authorList>
    </citation>
    <scope>NUCLEOTIDE SEQUENCE [LARGE SCALE GENOMIC DNA]</scope>
    <source>
        <strain evidence="9">ATCC 43989 / DSM 5975 / JCM 20966 / LMG 6465 / NBRC 14845 / NCIMB 13405 / ORS 571</strain>
    </source>
</reference>
<accession>A8ICK2</accession>
<dbReference type="CDD" id="cd14444">
    <property type="entry name" value="AlgX_N_like_1"/>
    <property type="match status" value="1"/>
</dbReference>
<feature type="domain" description="AlgX/AlgJ SGNH hydrolase-like" evidence="7">
    <location>
        <begin position="86"/>
        <end position="337"/>
    </location>
</feature>
<comment type="subcellular location">
    <subcellularLocation>
        <location evidence="1">Periplasm</location>
    </subcellularLocation>
</comment>
<evidence type="ECO:0000256" key="2">
    <source>
        <dbReference type="ARBA" id="ARBA00005182"/>
    </source>
</evidence>
<reference evidence="8 9" key="4">
    <citation type="journal article" date="2009" name="Appl. Environ. Microbiol.">
        <title>Comparative genome-wide transcriptional profiling of Azorhizobium caulinodans ORS571 grown under free-living and symbiotic conditions.</title>
        <authorList>
            <person name="Tsukada S."/>
            <person name="Aono T."/>
            <person name="Akiba N."/>
            <person name="Lee KB."/>
            <person name="Liu CT."/>
            <person name="Toyazaki H."/>
            <person name="Oyaizu H."/>
        </authorList>
    </citation>
    <scope>NUCLEOTIDE SEQUENCE [LARGE SCALE GENOMIC DNA]</scope>
    <source>
        <strain evidence="9">ATCC 43989 / DSM 5975 / JCM 20966 / LMG 6465 / NBRC 14845 / NCIMB 13405 / ORS 571</strain>
    </source>
</reference>
<keyword evidence="3" id="KW-0808">Transferase</keyword>
<evidence type="ECO:0000256" key="3">
    <source>
        <dbReference type="ARBA" id="ARBA00022679"/>
    </source>
</evidence>
<dbReference type="KEGG" id="azc:AZC_3220"/>
<dbReference type="InterPro" id="IPR031811">
    <property type="entry name" value="ALGX/ALGJ_SGNH-like"/>
</dbReference>
<dbReference type="AlphaFoldDB" id="A8ICK2"/>
<dbReference type="GO" id="GO:0042121">
    <property type="term" value="P:alginic acid biosynthetic process"/>
    <property type="evidence" value="ECO:0007669"/>
    <property type="project" value="UniProtKB-UniPathway"/>
</dbReference>
<gene>
    <name evidence="8" type="ordered locus">AZC_3220</name>
</gene>
<evidence type="ECO:0000256" key="5">
    <source>
        <dbReference type="ARBA" id="ARBA00022764"/>
    </source>
</evidence>
<reference evidence="8 9" key="3">
    <citation type="journal article" date="2008" name="BMC Genomics">
        <title>The genome of the versatile nitrogen fixer Azorhizobium caulinodans ORS571.</title>
        <authorList>
            <person name="Lee KB."/>
            <person name="Backer P.D."/>
            <person name="Aono T."/>
            <person name="Liu CT."/>
            <person name="Suzuki S."/>
            <person name="Suzuki T."/>
            <person name="Kaneko T."/>
            <person name="Yamada M."/>
            <person name="Tabata S."/>
            <person name="Kupfer D.M."/>
            <person name="Najar F.Z."/>
            <person name="Wiley G.B."/>
            <person name="Roe B."/>
            <person name="Binnewies T.T."/>
            <person name="Ussery D.W."/>
            <person name="D'Haeze W."/>
            <person name="Herder J.D."/>
            <person name="Gevers D."/>
            <person name="Vereecke D."/>
            <person name="Holsters M."/>
            <person name="Oyaizu H."/>
        </authorList>
    </citation>
    <scope>NUCLEOTIDE SEQUENCE [LARGE SCALE GENOMIC DNA]</scope>
    <source>
        <strain evidence="9">ATCC 43989 / DSM 5975 / JCM 20966 / LMG 6465 / NBRC 14845 / NCIMB 13405 / ORS 571</strain>
    </source>
</reference>
<evidence type="ECO:0000313" key="9">
    <source>
        <dbReference type="Proteomes" id="UP000000270"/>
    </source>
</evidence>
<dbReference type="GO" id="GO:0042597">
    <property type="term" value="C:periplasmic space"/>
    <property type="evidence" value="ECO:0007669"/>
    <property type="project" value="UniProtKB-SubCell"/>
</dbReference>
<evidence type="ECO:0000256" key="6">
    <source>
        <dbReference type="ARBA" id="ARBA00022841"/>
    </source>
</evidence>
<dbReference type="Pfam" id="PF16822">
    <property type="entry name" value="ALGX"/>
    <property type="match status" value="1"/>
</dbReference>
<comment type="pathway">
    <text evidence="2">Glycan biosynthesis; alginate biosynthesis.</text>
</comment>
<dbReference type="HOGENOM" id="CLU_057510_0_0_5"/>
<keyword evidence="5" id="KW-0574">Periplasm</keyword>
<protein>
    <submittedName>
        <fullName evidence="8">Cell morphology protein</fullName>
    </submittedName>
</protein>